<protein>
    <recommendedName>
        <fullName evidence="3">TatD related DNase</fullName>
    </recommendedName>
</protein>
<dbReference type="PIRSF" id="PIRSF005902">
    <property type="entry name" value="DNase_TatD"/>
    <property type="match status" value="1"/>
</dbReference>
<dbReference type="PANTHER" id="PTHR47176:SF1">
    <property type="entry name" value="OS04G0577500 PROTEIN"/>
    <property type="match status" value="1"/>
</dbReference>
<gene>
    <name evidence="1" type="ORF">CSSPTR1EN2_LOCUS8145</name>
</gene>
<dbReference type="InterPro" id="IPR001130">
    <property type="entry name" value="TatD-like"/>
</dbReference>
<keyword evidence="2" id="KW-1185">Reference proteome</keyword>
<reference evidence="1" key="1">
    <citation type="submission" date="2024-02" db="EMBL/GenBank/DDBJ databases">
        <authorList>
            <consortium name="ELIXIR-Norway"/>
            <consortium name="Elixir Norway"/>
        </authorList>
    </citation>
    <scope>NUCLEOTIDE SEQUENCE</scope>
</reference>
<accession>A0ABP0TVH7</accession>
<dbReference type="EMBL" id="OZ019907">
    <property type="protein sequence ID" value="CAK9206031.1"/>
    <property type="molecule type" value="Genomic_DNA"/>
</dbReference>
<evidence type="ECO:0000313" key="1">
    <source>
        <dbReference type="EMBL" id="CAK9206031.1"/>
    </source>
</evidence>
<name>A0ABP0TVH7_9BRYO</name>
<dbReference type="InterPro" id="IPR032466">
    <property type="entry name" value="Metal_Hydrolase"/>
</dbReference>
<dbReference type="Gene3D" id="3.20.20.140">
    <property type="entry name" value="Metal-dependent hydrolases"/>
    <property type="match status" value="1"/>
</dbReference>
<dbReference type="SUPFAM" id="SSF51556">
    <property type="entry name" value="Metallo-dependent hydrolases"/>
    <property type="match status" value="1"/>
</dbReference>
<evidence type="ECO:0000313" key="2">
    <source>
        <dbReference type="Proteomes" id="UP001497512"/>
    </source>
</evidence>
<dbReference type="Pfam" id="PF01026">
    <property type="entry name" value="TatD_DNase"/>
    <property type="match status" value="1"/>
</dbReference>
<dbReference type="Proteomes" id="UP001497512">
    <property type="component" value="Chromosome 15"/>
</dbReference>
<evidence type="ECO:0008006" key="3">
    <source>
        <dbReference type="Google" id="ProtNLM"/>
    </source>
</evidence>
<sequence>MAMAITRTPLFDVHCHLQDNRIVDTAPSLIKAATKAGVKWMAVNGTSEADWEKVRQMSEHNSCIIPCFGLHPWWASQRSKDWLSKLRCMLQSVPCSTVGEIGLCQSIRGREVEESIQVDVLRQQLELARELERPAAIHCVRAFRSLQGLLEEMGSFPAGIILHSYSGSPEFVKVFAKHGAYFSFSGFNTHVKPQKARRIWQQVPRDRLLLETDCPDALPQVDDPTALFWVPGDPAATAAVPSSNSDCCHEEELHSKSAGNGRGGIGKGALNQPANLRAILSHVASLLEVTEEVLADAVFTNASTLFSFPGSKLVDCS</sequence>
<proteinExistence type="predicted"/>
<dbReference type="CDD" id="cd01310">
    <property type="entry name" value="TatD_DNAse"/>
    <property type="match status" value="1"/>
</dbReference>
<organism evidence="1 2">
    <name type="scientific">Sphagnum troendelagicum</name>
    <dbReference type="NCBI Taxonomy" id="128251"/>
    <lineage>
        <taxon>Eukaryota</taxon>
        <taxon>Viridiplantae</taxon>
        <taxon>Streptophyta</taxon>
        <taxon>Embryophyta</taxon>
        <taxon>Bryophyta</taxon>
        <taxon>Sphagnophytina</taxon>
        <taxon>Sphagnopsida</taxon>
        <taxon>Sphagnales</taxon>
        <taxon>Sphagnaceae</taxon>
        <taxon>Sphagnum</taxon>
    </lineage>
</organism>
<dbReference type="PANTHER" id="PTHR47176">
    <property type="entry name" value="OSJNBA0020J04.13 PROTEIN"/>
    <property type="match status" value="1"/>
</dbReference>